<evidence type="ECO:0000256" key="1">
    <source>
        <dbReference type="SAM" id="SignalP"/>
    </source>
</evidence>
<organism evidence="2 3">
    <name type="scientific">Yersinia proxima</name>
    <dbReference type="NCBI Taxonomy" id="2890316"/>
    <lineage>
        <taxon>Bacteria</taxon>
        <taxon>Pseudomonadati</taxon>
        <taxon>Pseudomonadota</taxon>
        <taxon>Gammaproteobacteria</taxon>
        <taxon>Enterobacterales</taxon>
        <taxon>Yersiniaceae</taxon>
        <taxon>Yersinia</taxon>
    </lineage>
</organism>
<evidence type="ECO:0000313" key="2">
    <source>
        <dbReference type="EMBL" id="MFM1348663.1"/>
    </source>
</evidence>
<keyword evidence="1" id="KW-0732">Signal</keyword>
<name>A0ABW9F3V0_9GAMM</name>
<dbReference type="RefSeq" id="WP_050076018.1">
    <property type="nucleotide sequence ID" value="NZ_CABHYU010000046.1"/>
</dbReference>
<evidence type="ECO:0000313" key="3">
    <source>
        <dbReference type="Proteomes" id="UP001629523"/>
    </source>
</evidence>
<comment type="caution">
    <text evidence="2">The sequence shown here is derived from an EMBL/GenBank/DDBJ whole genome shotgun (WGS) entry which is preliminary data.</text>
</comment>
<accession>A0ABW9F3V0</accession>
<dbReference type="PROSITE" id="PS51257">
    <property type="entry name" value="PROKAR_LIPOPROTEIN"/>
    <property type="match status" value="1"/>
</dbReference>
<protein>
    <recommendedName>
        <fullName evidence="4">Lipoprotein</fullName>
    </recommendedName>
</protein>
<gene>
    <name evidence="2" type="ORF">WFP14_19155</name>
</gene>
<feature type="signal peptide" evidence="1">
    <location>
        <begin position="1"/>
        <end position="18"/>
    </location>
</feature>
<keyword evidence="3" id="KW-1185">Reference proteome</keyword>
<feature type="chain" id="PRO_5047228884" description="Lipoprotein" evidence="1">
    <location>
        <begin position="19"/>
        <end position="316"/>
    </location>
</feature>
<dbReference type="Proteomes" id="UP001629523">
    <property type="component" value="Unassembled WGS sequence"/>
</dbReference>
<dbReference type="EMBL" id="JBBEST010000013">
    <property type="protein sequence ID" value="MFM1348663.1"/>
    <property type="molecule type" value="Genomic_DNA"/>
</dbReference>
<reference evidence="2 3" key="1">
    <citation type="journal article" date="2024" name="Infect. Genet. Evol.">
        <title>Characteristics and comparative genome analysis of Yersinia enterocolitica and related species associated with human infections in Switzerland 2019-2023.</title>
        <authorList>
            <person name="Stevens M.J.A."/>
            <person name="Horlbog J.A."/>
            <person name="Diethelm A."/>
            <person name="Stephan R."/>
            <person name="Nuesch-Inderbinen M."/>
        </authorList>
    </citation>
    <scope>NUCLEOTIDE SEQUENCE [LARGE SCALE GENOMIC DNA]</scope>
    <source>
        <strain evidence="2 3">N20-0302</strain>
    </source>
</reference>
<sequence length="316" mass="35390">MKTLIVILSLLITACASQTSGTIKDFAIATNSSAEINQQLITEYRTSVKEVQFSHLAKANPNLNIELNGFGPYIPELSIPVEEEVTQKVITEKAEQLTAVNKALLLYSVLLVKLAAAGSVEDINKASTNFSTSLTQFNSSLKTTFARQNDVIDSAQIAAISSIIDTAAVASVDYYRNIKIKQVVNDANVMIINIHYFLVNNLATPGVIGRVYMARRLAFENEVNDFNKTKQYTSIEQRKDKYNEFEKKQIALSGESERNFTMGLIKNLDNIKEAHQKLTDKVNDNHFSEENLMTLIEQIKIYVDQYKKFNSSLEAN</sequence>
<evidence type="ECO:0008006" key="4">
    <source>
        <dbReference type="Google" id="ProtNLM"/>
    </source>
</evidence>
<proteinExistence type="predicted"/>